<dbReference type="SUPFAM" id="SSF88946">
    <property type="entry name" value="Sigma2 domain of RNA polymerase sigma factors"/>
    <property type="match status" value="1"/>
</dbReference>
<dbReference type="InterPro" id="IPR036388">
    <property type="entry name" value="WH-like_DNA-bd_sf"/>
</dbReference>
<evidence type="ECO:0000313" key="7">
    <source>
        <dbReference type="Proteomes" id="UP000800981"/>
    </source>
</evidence>
<dbReference type="InterPro" id="IPR013325">
    <property type="entry name" value="RNA_pol_sigma_r2"/>
</dbReference>
<dbReference type="EMBL" id="JAANNP010000003">
    <property type="protein sequence ID" value="NHC13999.1"/>
    <property type="molecule type" value="Genomic_DNA"/>
</dbReference>
<organism evidence="6 7">
    <name type="scientific">Motilibacter deserti</name>
    <dbReference type="NCBI Taxonomy" id="2714956"/>
    <lineage>
        <taxon>Bacteria</taxon>
        <taxon>Bacillati</taxon>
        <taxon>Actinomycetota</taxon>
        <taxon>Actinomycetes</taxon>
        <taxon>Motilibacterales</taxon>
        <taxon>Motilibacteraceae</taxon>
        <taxon>Motilibacter</taxon>
    </lineage>
</organism>
<dbReference type="RefSeq" id="WP_166281035.1">
    <property type="nucleotide sequence ID" value="NZ_JAANNP010000003.1"/>
</dbReference>
<keyword evidence="3" id="KW-0238">DNA-binding</keyword>
<gene>
    <name evidence="6" type="ORF">G9H71_09425</name>
</gene>
<feature type="domain" description="RNA polymerase sigma-70 region 2" evidence="5">
    <location>
        <begin position="14"/>
        <end position="76"/>
    </location>
</feature>
<evidence type="ECO:0000256" key="3">
    <source>
        <dbReference type="ARBA" id="ARBA00023125"/>
    </source>
</evidence>
<keyword evidence="2" id="KW-0731">Sigma factor</keyword>
<keyword evidence="7" id="KW-1185">Reference proteome</keyword>
<dbReference type="PANTHER" id="PTHR43133:SF8">
    <property type="entry name" value="RNA POLYMERASE SIGMA FACTOR HI_1459-RELATED"/>
    <property type="match status" value="1"/>
</dbReference>
<dbReference type="InterPro" id="IPR039425">
    <property type="entry name" value="RNA_pol_sigma-70-like"/>
</dbReference>
<dbReference type="Gene3D" id="1.10.10.10">
    <property type="entry name" value="Winged helix-like DNA-binding domain superfamily/Winged helix DNA-binding domain"/>
    <property type="match status" value="1"/>
</dbReference>
<accession>A0ABX0GSY6</accession>
<dbReference type="InterPro" id="IPR007627">
    <property type="entry name" value="RNA_pol_sigma70_r2"/>
</dbReference>
<name>A0ABX0GSY6_9ACTN</name>
<keyword evidence="1" id="KW-0805">Transcription regulation</keyword>
<sequence>MSEEAWSAAGVAELSGRLRAFLLGYLRDRSAEVDLDDVVQEALARTWAARDRLGEESVAAFALVTARNLALSQLRAVAAAGRAYDRIPVPEQPRAPHDVAERADRARILAEALAGLPLRDQEALLRHDVEEEPLSAIAGDETSPTALAARLARTRAQLRVNYVLAAQRVRLPTPRCRPVLVALSASDQRRLRETRAVAHLAECEACARLAEPLSARRLPAGWLVPGAAPLASVDGPPPWWRTATRRALRPRNVTVAAVVAGAVVAGAFAADRSPEPVQQAAPAPSPGMLPVLAAPTPPQPRATTTEVRLVGARVLAVPADEGFWVQAPPQVRRLPGQSDRLWVQLRIAGGESPAQVDAGDLVDGTGRLEPTPSRFAARVGVTAAEGARDLDRQPLHLVMPVGGLRVTAGG</sequence>
<evidence type="ECO:0000259" key="5">
    <source>
        <dbReference type="Pfam" id="PF04542"/>
    </source>
</evidence>
<evidence type="ECO:0000256" key="2">
    <source>
        <dbReference type="ARBA" id="ARBA00023082"/>
    </source>
</evidence>
<dbReference type="Gene3D" id="1.10.1740.10">
    <property type="match status" value="1"/>
</dbReference>
<keyword evidence="4" id="KW-0804">Transcription</keyword>
<dbReference type="Proteomes" id="UP000800981">
    <property type="component" value="Unassembled WGS sequence"/>
</dbReference>
<dbReference type="Pfam" id="PF04542">
    <property type="entry name" value="Sigma70_r2"/>
    <property type="match status" value="1"/>
</dbReference>
<evidence type="ECO:0000256" key="4">
    <source>
        <dbReference type="ARBA" id="ARBA00023163"/>
    </source>
</evidence>
<evidence type="ECO:0000256" key="1">
    <source>
        <dbReference type="ARBA" id="ARBA00023015"/>
    </source>
</evidence>
<proteinExistence type="predicted"/>
<evidence type="ECO:0000313" key="6">
    <source>
        <dbReference type="EMBL" id="NHC13999.1"/>
    </source>
</evidence>
<protein>
    <submittedName>
        <fullName evidence="6">Sigma-70 family RNA polymerase sigma factor</fullName>
    </submittedName>
</protein>
<comment type="caution">
    <text evidence="6">The sequence shown here is derived from an EMBL/GenBank/DDBJ whole genome shotgun (WGS) entry which is preliminary data.</text>
</comment>
<dbReference type="PANTHER" id="PTHR43133">
    <property type="entry name" value="RNA POLYMERASE ECF-TYPE SIGMA FACTO"/>
    <property type="match status" value="1"/>
</dbReference>
<reference evidence="6 7" key="1">
    <citation type="submission" date="2020-03" db="EMBL/GenBank/DDBJ databases">
        <title>Two novel Motilibacter sp.</title>
        <authorList>
            <person name="Liu S."/>
        </authorList>
    </citation>
    <scope>NUCLEOTIDE SEQUENCE [LARGE SCALE GENOMIC DNA]</scope>
    <source>
        <strain evidence="6 7">E257</strain>
    </source>
</reference>